<keyword evidence="1" id="KW-0677">Repeat</keyword>
<evidence type="ECO:0000313" key="5">
    <source>
        <dbReference type="EMBL" id="KAF3947899.1"/>
    </source>
</evidence>
<dbReference type="Gene3D" id="1.10.8.430">
    <property type="entry name" value="Helical domain of apoptotic protease-activating factors"/>
    <property type="match status" value="1"/>
</dbReference>
<feature type="domain" description="Disease resistance R13L4/SHOC-2-like LRR" evidence="4">
    <location>
        <begin position="110"/>
        <end position="320"/>
    </location>
</feature>
<evidence type="ECO:0000256" key="1">
    <source>
        <dbReference type="ARBA" id="ARBA00022737"/>
    </source>
</evidence>
<dbReference type="Proteomes" id="UP000737018">
    <property type="component" value="Unassembled WGS sequence"/>
</dbReference>
<feature type="transmembrane region" description="Helical" evidence="3">
    <location>
        <begin position="9"/>
        <end position="28"/>
    </location>
</feature>
<dbReference type="GO" id="GO:0006952">
    <property type="term" value="P:defense response"/>
    <property type="evidence" value="ECO:0007669"/>
    <property type="project" value="UniProtKB-KW"/>
</dbReference>
<keyword evidence="3" id="KW-0472">Membrane</keyword>
<keyword evidence="2" id="KW-0611">Plant defense</keyword>
<dbReference type="InterPro" id="IPR055414">
    <property type="entry name" value="LRR_R13L4/SHOC2-like"/>
</dbReference>
<dbReference type="OrthoDB" id="1113350at2759"/>
<feature type="transmembrane region" description="Helical" evidence="3">
    <location>
        <begin position="73"/>
        <end position="92"/>
    </location>
</feature>
<reference evidence="5" key="1">
    <citation type="submission" date="2020-03" db="EMBL/GenBank/DDBJ databases">
        <title>Castanea mollissima Vanexum genome sequencing.</title>
        <authorList>
            <person name="Staton M."/>
        </authorList>
    </citation>
    <scope>NUCLEOTIDE SEQUENCE</scope>
    <source>
        <tissue evidence="5">Leaf</tissue>
    </source>
</reference>
<protein>
    <recommendedName>
        <fullName evidence="4">Disease resistance R13L4/SHOC-2-like LRR domain-containing protein</fullName>
    </recommendedName>
</protein>
<dbReference type="EMBL" id="JRKL02007297">
    <property type="protein sequence ID" value="KAF3947899.1"/>
    <property type="molecule type" value="Genomic_DNA"/>
</dbReference>
<comment type="caution">
    <text evidence="5">The sequence shown here is derived from an EMBL/GenBank/DDBJ whole genome shotgun (WGS) entry which is preliminary data.</text>
</comment>
<dbReference type="SUPFAM" id="SSF52058">
    <property type="entry name" value="L domain-like"/>
    <property type="match status" value="1"/>
</dbReference>
<dbReference type="InterPro" id="IPR027417">
    <property type="entry name" value="P-loop_NTPase"/>
</dbReference>
<accession>A0A8J4QKT8</accession>
<sequence length="346" mass="39314">MEKLRKDIVGYCGGIPLVITVLGGLLAAKQWEEWEVVLKHVIPVLHEQQDHSQVEETLDLRSMGHRKLTCVDAVFILTFTACGFTTCCGLTCHDMFARFHSGLCRSELGDKVRLPNVFKKMVQLRHLYLPYVYSVSEMLELDNLRYLQTLVNVKPKTIQISKDFKLDHLRVLVLRNNSVSLATDVIEIVSGCPSIDKLNLCYPIEKLPGAGKFSSKLDKLTLERTNLEEDPMTTLEKLDNLKILRRLESAFEGTKMVCSKGGFPQLRSLVLSLLPNLEEWTVEEGTMPNLCRLEIESCKKLQKIPNGLKSITSLQKLEIKESKFMQKSFIDSLDIIQRVPPIVIQD</sequence>
<evidence type="ECO:0000313" key="6">
    <source>
        <dbReference type="Proteomes" id="UP000737018"/>
    </source>
</evidence>
<dbReference type="Pfam" id="PF23598">
    <property type="entry name" value="LRR_14"/>
    <property type="match status" value="1"/>
</dbReference>
<name>A0A8J4QKT8_9ROSI</name>
<keyword evidence="3" id="KW-0812">Transmembrane</keyword>
<evidence type="ECO:0000259" key="4">
    <source>
        <dbReference type="Pfam" id="PF23598"/>
    </source>
</evidence>
<keyword evidence="6" id="KW-1185">Reference proteome</keyword>
<evidence type="ECO:0000256" key="2">
    <source>
        <dbReference type="ARBA" id="ARBA00022821"/>
    </source>
</evidence>
<dbReference type="GO" id="GO:0043531">
    <property type="term" value="F:ADP binding"/>
    <property type="evidence" value="ECO:0007669"/>
    <property type="project" value="InterPro"/>
</dbReference>
<keyword evidence="3" id="KW-1133">Transmembrane helix</keyword>
<dbReference type="AlphaFoldDB" id="A0A8J4QKT8"/>
<dbReference type="SUPFAM" id="SSF52540">
    <property type="entry name" value="P-loop containing nucleoside triphosphate hydrolases"/>
    <property type="match status" value="1"/>
</dbReference>
<gene>
    <name evidence="5" type="ORF">CMV_026036</name>
</gene>
<dbReference type="Gene3D" id="3.80.10.10">
    <property type="entry name" value="Ribonuclease Inhibitor"/>
    <property type="match status" value="1"/>
</dbReference>
<evidence type="ECO:0000256" key="3">
    <source>
        <dbReference type="SAM" id="Phobius"/>
    </source>
</evidence>
<dbReference type="InterPro" id="IPR032675">
    <property type="entry name" value="LRR_dom_sf"/>
</dbReference>
<dbReference type="PANTHER" id="PTHR15140:SF37">
    <property type="entry name" value="UBIQUITIN-LIKE DOMAIN-CONTAINING PROTEIN"/>
    <property type="match status" value="1"/>
</dbReference>
<proteinExistence type="predicted"/>
<dbReference type="InterPro" id="IPR042197">
    <property type="entry name" value="Apaf_helical"/>
</dbReference>
<organism evidence="5 6">
    <name type="scientific">Castanea mollissima</name>
    <name type="common">Chinese chestnut</name>
    <dbReference type="NCBI Taxonomy" id="60419"/>
    <lineage>
        <taxon>Eukaryota</taxon>
        <taxon>Viridiplantae</taxon>
        <taxon>Streptophyta</taxon>
        <taxon>Embryophyta</taxon>
        <taxon>Tracheophyta</taxon>
        <taxon>Spermatophyta</taxon>
        <taxon>Magnoliopsida</taxon>
        <taxon>eudicotyledons</taxon>
        <taxon>Gunneridae</taxon>
        <taxon>Pentapetalae</taxon>
        <taxon>rosids</taxon>
        <taxon>fabids</taxon>
        <taxon>Fagales</taxon>
        <taxon>Fagaceae</taxon>
        <taxon>Castanea</taxon>
    </lineage>
</organism>
<dbReference type="PANTHER" id="PTHR15140">
    <property type="entry name" value="TUBULIN-SPECIFIC CHAPERONE E"/>
    <property type="match status" value="1"/>
</dbReference>